<protein>
    <submittedName>
        <fullName evidence="4">Transcriptional regulator LytR</fullName>
    </submittedName>
</protein>
<gene>
    <name evidence="4" type="primary">lytR_38</name>
    <name evidence="4" type="ORF">SDC9_100198</name>
</gene>
<feature type="region of interest" description="Disordered" evidence="1">
    <location>
        <begin position="1"/>
        <end position="34"/>
    </location>
</feature>
<dbReference type="AlphaFoldDB" id="A0A645AJY5"/>
<reference evidence="4" key="1">
    <citation type="submission" date="2019-08" db="EMBL/GenBank/DDBJ databases">
        <authorList>
            <person name="Kucharzyk K."/>
            <person name="Murdoch R.W."/>
            <person name="Higgins S."/>
            <person name="Loffler F."/>
        </authorList>
    </citation>
    <scope>NUCLEOTIDE SEQUENCE</scope>
</reference>
<organism evidence="4">
    <name type="scientific">bioreactor metagenome</name>
    <dbReference type="NCBI Taxonomy" id="1076179"/>
    <lineage>
        <taxon>unclassified sequences</taxon>
        <taxon>metagenomes</taxon>
        <taxon>ecological metagenomes</taxon>
    </lineage>
</organism>
<dbReference type="Pfam" id="PF03816">
    <property type="entry name" value="LytR_cpsA_psr"/>
    <property type="match status" value="1"/>
</dbReference>
<dbReference type="NCBIfam" id="TIGR00350">
    <property type="entry name" value="lytR_cpsA_psr"/>
    <property type="match status" value="1"/>
</dbReference>
<dbReference type="InterPro" id="IPR050922">
    <property type="entry name" value="LytR/CpsA/Psr_CW_biosynth"/>
</dbReference>
<keyword evidence="2" id="KW-1133">Transmembrane helix</keyword>
<dbReference type="Gene3D" id="3.40.630.190">
    <property type="entry name" value="LCP protein"/>
    <property type="match status" value="1"/>
</dbReference>
<dbReference type="PANTHER" id="PTHR33392:SF6">
    <property type="entry name" value="POLYISOPRENYL-TEICHOIC ACID--PEPTIDOGLYCAN TEICHOIC ACID TRANSFERASE TAGU"/>
    <property type="match status" value="1"/>
</dbReference>
<accession>A0A645AJY5</accession>
<name>A0A645AJY5_9ZZZZ</name>
<comment type="caution">
    <text evidence="4">The sequence shown here is derived from an EMBL/GenBank/DDBJ whole genome shotgun (WGS) entry which is preliminary data.</text>
</comment>
<dbReference type="PANTHER" id="PTHR33392">
    <property type="entry name" value="POLYISOPRENYL-TEICHOIC ACID--PEPTIDOGLYCAN TEICHOIC ACID TRANSFERASE TAGU"/>
    <property type="match status" value="1"/>
</dbReference>
<keyword evidence="2" id="KW-0472">Membrane</keyword>
<evidence type="ECO:0000313" key="4">
    <source>
        <dbReference type="EMBL" id="MPM53430.1"/>
    </source>
</evidence>
<evidence type="ECO:0000256" key="2">
    <source>
        <dbReference type="SAM" id="Phobius"/>
    </source>
</evidence>
<feature type="compositionally biased region" description="Polar residues" evidence="1">
    <location>
        <begin position="1"/>
        <end position="12"/>
    </location>
</feature>
<dbReference type="EMBL" id="VSSQ01014332">
    <property type="protein sequence ID" value="MPM53430.1"/>
    <property type="molecule type" value="Genomic_DNA"/>
</dbReference>
<proteinExistence type="predicted"/>
<evidence type="ECO:0000256" key="1">
    <source>
        <dbReference type="SAM" id="MobiDB-lite"/>
    </source>
</evidence>
<feature type="transmembrane region" description="Helical" evidence="2">
    <location>
        <begin position="43"/>
        <end position="63"/>
    </location>
</feature>
<feature type="domain" description="Cell envelope-related transcriptional attenuator" evidence="3">
    <location>
        <begin position="146"/>
        <end position="293"/>
    </location>
</feature>
<sequence length="380" mass="42975">MDNMDKQLNNSGLDEDPILSSQQQPNIRSKKTKHKKKTKTKRIFLLYYALLILLFVVPVVFIYCGPLAKINYRPMPVASDNSEFLKQQQEIQKSEFTIDNDFEDTDSIVIMPTQENLVAISQANQEIENIAFFGLDVRQEGSQDGRSDIIMILSIDQANKKIRAASILRDCYVQIPGHKKGRINAAYAYGGPALAINTINLNFSTDIQKYVKVDFFGMEKIIDMFGGIRLDELSEAEAGQIRKYLTGSTVQAGKDVLLNGKEAVLFARIRKIDSDFNRTDRQRAVLQQMANKLFDMNFGQAVALLDQIMPNIETNLTKNEILSLGWQTMTLGYDKNIEQLRIPTNDAFEFANINGASVILPNIRKNTDALHKFLYGVESK</sequence>
<dbReference type="InterPro" id="IPR004474">
    <property type="entry name" value="LytR_CpsA_psr"/>
</dbReference>
<evidence type="ECO:0000259" key="3">
    <source>
        <dbReference type="Pfam" id="PF03816"/>
    </source>
</evidence>
<keyword evidence="2" id="KW-0812">Transmembrane</keyword>